<feature type="region of interest" description="Disordered" evidence="1">
    <location>
        <begin position="589"/>
        <end position="640"/>
    </location>
</feature>
<dbReference type="InterPro" id="IPR014044">
    <property type="entry name" value="CAP_dom"/>
</dbReference>
<evidence type="ECO:0000259" key="3">
    <source>
        <dbReference type="SMART" id="SM00198"/>
    </source>
</evidence>
<dbReference type="Gene3D" id="3.40.33.10">
    <property type="entry name" value="CAP"/>
    <property type="match status" value="1"/>
</dbReference>
<evidence type="ECO:0000313" key="5">
    <source>
        <dbReference type="Proteomes" id="UP000037136"/>
    </source>
</evidence>
<dbReference type="Pfam" id="PF00188">
    <property type="entry name" value="CAP"/>
    <property type="match status" value="1"/>
</dbReference>
<feature type="compositionally biased region" description="Low complexity" evidence="1">
    <location>
        <begin position="630"/>
        <end position="640"/>
    </location>
</feature>
<feature type="compositionally biased region" description="Basic and acidic residues" evidence="1">
    <location>
        <begin position="44"/>
        <end position="59"/>
    </location>
</feature>
<evidence type="ECO:0000313" key="4">
    <source>
        <dbReference type="EMBL" id="PFH57971.1"/>
    </source>
</evidence>
<dbReference type="InterPro" id="IPR001283">
    <property type="entry name" value="CRISP-related"/>
</dbReference>
<feature type="compositionally biased region" description="Basic and acidic residues" evidence="1">
    <location>
        <begin position="166"/>
        <end position="182"/>
    </location>
</feature>
<evidence type="ECO:0000256" key="1">
    <source>
        <dbReference type="SAM" id="MobiDB-lite"/>
    </source>
</evidence>
<reference evidence="4 5" key="2">
    <citation type="journal article" date="2017" name="Sci. Rep.">
        <title>Ant-infecting Ophiocordyceps genomes reveal a high diversity of potential behavioral manipulation genes and a possible major role for enterotoxins.</title>
        <authorList>
            <person name="de Bekker C."/>
            <person name="Ohm R.A."/>
            <person name="Evans H.C."/>
            <person name="Brachmann A."/>
            <person name="Hughes D.P."/>
        </authorList>
    </citation>
    <scope>NUCLEOTIDE SEQUENCE [LARGE SCALE GENOMIC DNA]</scope>
    <source>
        <strain evidence="4 5">SC16a</strain>
    </source>
</reference>
<keyword evidence="5" id="KW-1185">Reference proteome</keyword>
<dbReference type="OrthoDB" id="337038at2759"/>
<dbReference type="PANTHER" id="PTHR10334">
    <property type="entry name" value="CYSTEINE-RICH SECRETORY PROTEIN-RELATED"/>
    <property type="match status" value="1"/>
</dbReference>
<feature type="region of interest" description="Disordered" evidence="1">
    <location>
        <begin position="377"/>
        <end position="425"/>
    </location>
</feature>
<dbReference type="CDD" id="cd05380">
    <property type="entry name" value="CAP_euk"/>
    <property type="match status" value="1"/>
</dbReference>
<dbReference type="AlphaFoldDB" id="A0A2A9PAE2"/>
<feature type="chain" id="PRO_5012360418" description="SCP domain-containing protein" evidence="2">
    <location>
        <begin position="17"/>
        <end position="640"/>
    </location>
</feature>
<dbReference type="STRING" id="268505.A0A2A9PAE2"/>
<proteinExistence type="predicted"/>
<dbReference type="SMART" id="SM00198">
    <property type="entry name" value="SCP"/>
    <property type="match status" value="1"/>
</dbReference>
<name>A0A2A9PAE2_OPHUN</name>
<dbReference type="InterPro" id="IPR035940">
    <property type="entry name" value="CAP_sf"/>
</dbReference>
<reference evidence="4 5" key="1">
    <citation type="journal article" date="2015" name="BMC Genomics">
        <title>Gene expression during zombie ant biting behavior reflects the complexity underlying fungal parasitic behavioral manipulation.</title>
        <authorList>
            <person name="de Bekker C."/>
            <person name="Ohm R.A."/>
            <person name="Loreto R.G."/>
            <person name="Sebastian A."/>
            <person name="Albert I."/>
            <person name="Merrow M."/>
            <person name="Brachmann A."/>
            <person name="Hughes D.P."/>
        </authorList>
    </citation>
    <scope>NUCLEOTIDE SEQUENCE [LARGE SCALE GENOMIC DNA]</scope>
    <source>
        <strain evidence="4 5">SC16a</strain>
    </source>
</reference>
<accession>A0A2A9PAE2</accession>
<feature type="region of interest" description="Disordered" evidence="1">
    <location>
        <begin position="127"/>
        <end position="220"/>
    </location>
</feature>
<dbReference type="EMBL" id="LAZP02000344">
    <property type="protein sequence ID" value="PFH57971.1"/>
    <property type="molecule type" value="Genomic_DNA"/>
</dbReference>
<dbReference type="Proteomes" id="UP000037136">
    <property type="component" value="Unassembled WGS sequence"/>
</dbReference>
<protein>
    <recommendedName>
        <fullName evidence="3">SCP domain-containing protein</fullName>
    </recommendedName>
</protein>
<feature type="region of interest" description="Disordered" evidence="1">
    <location>
        <begin position="347"/>
        <end position="366"/>
    </location>
</feature>
<keyword evidence="2" id="KW-0732">Signal</keyword>
<dbReference type="SUPFAM" id="SSF55797">
    <property type="entry name" value="PR-1-like"/>
    <property type="match status" value="1"/>
</dbReference>
<evidence type="ECO:0000256" key="2">
    <source>
        <dbReference type="SAM" id="SignalP"/>
    </source>
</evidence>
<feature type="signal peptide" evidence="2">
    <location>
        <begin position="1"/>
        <end position="16"/>
    </location>
</feature>
<gene>
    <name evidence="4" type="ORF">XA68_14332</name>
</gene>
<sequence>MRSLYVVALALPLAAALPQFAPGTTVSSGGLSSAQWDVEDTDDNSEHDTRFSGEVKHSSGNDIFYTDQSRKLGDNDDDNNYFYDEDDDFWDDEGTGDPDFVMGNAKDYQLARIDVDAKMKVKGEVQFAPSADESPSPVWTSSTKQVGGVDETVVDEARPPPGAIHYRPEPHSVQGKDEDERLTTASSTAAEPLASPDSGDDKSLDGLSTTGFPTSDAVVSEGDEGVMKPALDSPLLQATEDGAPEWWMLTTPSAVDESRLHRTTASRESEDQAVVTSWTVAGRPQLTATVSLTQETVTVTATATATPVSKVTVGTQTEKDQDESAAMTSTVYWPSYLTSPYPPYLSKERSSDLVFPPTTEPSPLPEAGRIAYEDEENKMMLPPPPSPPEQAAAEKQADDKVEPSSPRPIDTAPVRPSSPKTALPVPASMRQQRNYALNLHNNVRTAHSASNLTWSAEQQDKALRWAQECVFEHPPTDREDVASHGQNIAFQSGSGTGSKLKGMRDSFKHWYYVESGWYDYDTAGLSTDATWTEETGYPQIGHFVNIVRKSFAELGCASHICKALRLDRSGGNSVPDAVFTVCNFGRSKQPKSANDDDVVTPPVSPVPKLEDARWDASQQHGDDDDDDDNNNNNIIINKEE</sequence>
<organism evidence="4 5">
    <name type="scientific">Ophiocordyceps unilateralis</name>
    <name type="common">Zombie-ant fungus</name>
    <name type="synonym">Torrubia unilateralis</name>
    <dbReference type="NCBI Taxonomy" id="268505"/>
    <lineage>
        <taxon>Eukaryota</taxon>
        <taxon>Fungi</taxon>
        <taxon>Dikarya</taxon>
        <taxon>Ascomycota</taxon>
        <taxon>Pezizomycotina</taxon>
        <taxon>Sordariomycetes</taxon>
        <taxon>Hypocreomycetidae</taxon>
        <taxon>Hypocreales</taxon>
        <taxon>Ophiocordycipitaceae</taxon>
        <taxon>Ophiocordyceps</taxon>
    </lineage>
</organism>
<feature type="region of interest" description="Disordered" evidence="1">
    <location>
        <begin position="28"/>
        <end position="77"/>
    </location>
</feature>
<feature type="domain" description="SCP" evidence="3">
    <location>
        <begin position="431"/>
        <end position="575"/>
    </location>
</feature>
<comment type="caution">
    <text evidence="4">The sequence shown here is derived from an EMBL/GenBank/DDBJ whole genome shotgun (WGS) entry which is preliminary data.</text>
</comment>